<organism evidence="2 3">
    <name type="scientific">Halarchaeum grantii</name>
    <dbReference type="NCBI Taxonomy" id="1193105"/>
    <lineage>
        <taxon>Archaea</taxon>
        <taxon>Methanobacteriati</taxon>
        <taxon>Methanobacteriota</taxon>
        <taxon>Stenosarchaea group</taxon>
        <taxon>Halobacteria</taxon>
        <taxon>Halobacteriales</taxon>
        <taxon>Halobacteriaceae</taxon>
    </lineage>
</organism>
<dbReference type="InterPro" id="IPR056109">
    <property type="entry name" value="DUF7692"/>
</dbReference>
<dbReference type="AlphaFoldDB" id="A0A830F762"/>
<evidence type="ECO:0000259" key="1">
    <source>
        <dbReference type="Pfam" id="PF24743"/>
    </source>
</evidence>
<gene>
    <name evidence="2" type="ORF">GCM10009037_06810</name>
</gene>
<name>A0A830F762_9EURY</name>
<comment type="caution">
    <text evidence="2">The sequence shown here is derived from an EMBL/GenBank/DDBJ whole genome shotgun (WGS) entry which is preliminary data.</text>
</comment>
<sequence>MRIRTDGDYAHRKDVIEDAADFWGVNKTDAVVKSCDLAGRLVPQLENALAEADIPPSEAEKIAEKVSIRNINVEFQRATASVCETE</sequence>
<evidence type="ECO:0000313" key="3">
    <source>
        <dbReference type="Proteomes" id="UP000628840"/>
    </source>
</evidence>
<dbReference type="EMBL" id="BMPF01000001">
    <property type="protein sequence ID" value="GGL25823.1"/>
    <property type="molecule type" value="Genomic_DNA"/>
</dbReference>
<keyword evidence="3" id="KW-1185">Reference proteome</keyword>
<reference evidence="2 3" key="1">
    <citation type="journal article" date="2019" name="Int. J. Syst. Evol. Microbiol.">
        <title>The Global Catalogue of Microorganisms (GCM) 10K type strain sequencing project: providing services to taxonomists for standard genome sequencing and annotation.</title>
        <authorList>
            <consortium name="The Broad Institute Genomics Platform"/>
            <consortium name="The Broad Institute Genome Sequencing Center for Infectious Disease"/>
            <person name="Wu L."/>
            <person name="Ma J."/>
        </authorList>
    </citation>
    <scope>NUCLEOTIDE SEQUENCE [LARGE SCALE GENOMIC DNA]</scope>
    <source>
        <strain evidence="2 3">JCM 19585</strain>
    </source>
</reference>
<dbReference type="RefSeq" id="WP_188880374.1">
    <property type="nucleotide sequence ID" value="NZ_BMPF01000001.1"/>
</dbReference>
<feature type="domain" description="DUF7692" evidence="1">
    <location>
        <begin position="1"/>
        <end position="54"/>
    </location>
</feature>
<evidence type="ECO:0000313" key="2">
    <source>
        <dbReference type="EMBL" id="GGL25823.1"/>
    </source>
</evidence>
<protein>
    <recommendedName>
        <fullName evidence="1">DUF7692 domain-containing protein</fullName>
    </recommendedName>
</protein>
<dbReference type="Pfam" id="PF24743">
    <property type="entry name" value="DUF7692"/>
    <property type="match status" value="1"/>
</dbReference>
<proteinExistence type="predicted"/>
<dbReference type="OrthoDB" id="197139at2157"/>
<accession>A0A830F762</accession>
<dbReference type="Proteomes" id="UP000628840">
    <property type="component" value="Unassembled WGS sequence"/>
</dbReference>